<sequence>MTKITVTPATGTWTVRSDDGVIVESKNALSLVEGDRPFVIYFPREDIAMALFERTQTTTTCPHKGTAAYYSYVGQSGTLKDVAWTYENVINDDAKAVEGHMAFYAGKVTVEQI</sequence>
<dbReference type="PANTHER" id="PTHR34310">
    <property type="entry name" value="DUF427 DOMAIN PROTEIN (AFU_ORTHOLOGUE AFUA_3G02220)"/>
    <property type="match status" value="1"/>
</dbReference>
<gene>
    <name evidence="2" type="ORF">JDO7802_03406</name>
</gene>
<proteinExistence type="predicted"/>
<evidence type="ECO:0000313" key="2">
    <source>
        <dbReference type="EMBL" id="CTQ51367.1"/>
    </source>
</evidence>
<evidence type="ECO:0000259" key="1">
    <source>
        <dbReference type="Pfam" id="PF04248"/>
    </source>
</evidence>
<feature type="domain" description="DUF427" evidence="1">
    <location>
        <begin position="14"/>
        <end position="105"/>
    </location>
</feature>
<dbReference type="PANTHER" id="PTHR34310:SF9">
    <property type="entry name" value="BLR5716 PROTEIN"/>
    <property type="match status" value="1"/>
</dbReference>
<keyword evidence="3" id="KW-1185">Reference proteome</keyword>
<dbReference type="InterPro" id="IPR038694">
    <property type="entry name" value="DUF427_sf"/>
</dbReference>
<name>A0A0M6YQ42_9RHOB</name>
<dbReference type="Gene3D" id="2.170.150.40">
    <property type="entry name" value="Domain of unknown function (DUF427)"/>
    <property type="match status" value="1"/>
</dbReference>
<organism evidence="2 3">
    <name type="scientific">Jannaschia donghaensis</name>
    <dbReference type="NCBI Taxonomy" id="420998"/>
    <lineage>
        <taxon>Bacteria</taxon>
        <taxon>Pseudomonadati</taxon>
        <taxon>Pseudomonadota</taxon>
        <taxon>Alphaproteobacteria</taxon>
        <taxon>Rhodobacterales</taxon>
        <taxon>Roseobacteraceae</taxon>
        <taxon>Jannaschia</taxon>
    </lineage>
</organism>
<dbReference type="RefSeq" id="WP_055087075.1">
    <property type="nucleotide sequence ID" value="NZ_CXSU01000012.1"/>
</dbReference>
<dbReference type="STRING" id="420998.JDO7802_03406"/>
<dbReference type="EMBL" id="CXSU01000012">
    <property type="protein sequence ID" value="CTQ51367.1"/>
    <property type="molecule type" value="Genomic_DNA"/>
</dbReference>
<protein>
    <recommendedName>
        <fullName evidence="1">DUF427 domain-containing protein</fullName>
    </recommendedName>
</protein>
<dbReference type="OrthoDB" id="9815163at2"/>
<evidence type="ECO:0000313" key="3">
    <source>
        <dbReference type="Proteomes" id="UP000049222"/>
    </source>
</evidence>
<dbReference type="Pfam" id="PF04248">
    <property type="entry name" value="NTP_transf_9"/>
    <property type="match status" value="1"/>
</dbReference>
<accession>A0A0M6YQ42</accession>
<reference evidence="2 3" key="1">
    <citation type="submission" date="2015-07" db="EMBL/GenBank/DDBJ databases">
        <authorList>
            <person name="Noorani M."/>
        </authorList>
    </citation>
    <scope>NUCLEOTIDE SEQUENCE [LARGE SCALE GENOMIC DNA]</scope>
    <source>
        <strain evidence="2 3">CECT 7802</strain>
    </source>
</reference>
<dbReference type="AlphaFoldDB" id="A0A0M6YQ42"/>
<dbReference type="InterPro" id="IPR007361">
    <property type="entry name" value="DUF427"/>
</dbReference>
<dbReference type="Proteomes" id="UP000049222">
    <property type="component" value="Unassembled WGS sequence"/>
</dbReference>